<dbReference type="AlphaFoldDB" id="A0A450YJ60"/>
<organism evidence="3">
    <name type="scientific">Candidatus Kentrum sp. TC</name>
    <dbReference type="NCBI Taxonomy" id="2126339"/>
    <lineage>
        <taxon>Bacteria</taxon>
        <taxon>Pseudomonadati</taxon>
        <taxon>Pseudomonadota</taxon>
        <taxon>Gammaproteobacteria</taxon>
        <taxon>Candidatus Kentrum</taxon>
    </lineage>
</organism>
<dbReference type="InterPro" id="IPR013783">
    <property type="entry name" value="Ig-like_fold"/>
</dbReference>
<dbReference type="SUPFAM" id="SSF49265">
    <property type="entry name" value="Fibronectin type III"/>
    <property type="match status" value="1"/>
</dbReference>
<proteinExistence type="predicted"/>
<dbReference type="InterPro" id="IPR003961">
    <property type="entry name" value="FN3_dom"/>
</dbReference>
<dbReference type="SMART" id="SM00060">
    <property type="entry name" value="FN3"/>
    <property type="match status" value="1"/>
</dbReference>
<feature type="domain" description="Fibronectin type-III" evidence="2">
    <location>
        <begin position="114"/>
        <end position="204"/>
    </location>
</feature>
<dbReference type="PROSITE" id="PS50853">
    <property type="entry name" value="FN3"/>
    <property type="match status" value="1"/>
</dbReference>
<evidence type="ECO:0000313" key="3">
    <source>
        <dbReference type="EMBL" id="VFK41563.1"/>
    </source>
</evidence>
<accession>A0A450YJ60</accession>
<protein>
    <submittedName>
        <fullName evidence="3">Fibronectin type III domain-containing protein</fullName>
    </submittedName>
</protein>
<dbReference type="Gene3D" id="2.60.40.10">
    <property type="entry name" value="Immunoglobulins"/>
    <property type="match status" value="1"/>
</dbReference>
<dbReference type="Pfam" id="PF00041">
    <property type="entry name" value="fn3"/>
    <property type="match status" value="1"/>
</dbReference>
<keyword evidence="1" id="KW-0175">Coiled coil</keyword>
<dbReference type="EMBL" id="CAADFT010000012">
    <property type="protein sequence ID" value="VFK41563.1"/>
    <property type="molecule type" value="Genomic_DNA"/>
</dbReference>
<sequence>MSSKKFPDVEAKILDLGQEMSAGLAANTGIYPAPPMSIADLNAAIAAYQEARDALVAAQAQVKLAVEKKDKVLDILMRGMKSNLRYAENTVDYDDGKLKLIGWSGRRARTPLAPPGAVSDLESPNRGEGWIALDWKKPKDGGKVASYKIQRREEGSEAWVDVGVALDPNGAVSGQPSGKRLVFRVVAINKAGEGKPSNGILAVL</sequence>
<evidence type="ECO:0000256" key="1">
    <source>
        <dbReference type="SAM" id="Coils"/>
    </source>
</evidence>
<name>A0A450YJ60_9GAMM</name>
<dbReference type="CDD" id="cd00063">
    <property type="entry name" value="FN3"/>
    <property type="match status" value="1"/>
</dbReference>
<gene>
    <name evidence="3" type="ORF">BECKTC1821E_GA0114239_101212</name>
</gene>
<dbReference type="InterPro" id="IPR036116">
    <property type="entry name" value="FN3_sf"/>
</dbReference>
<feature type="coiled-coil region" evidence="1">
    <location>
        <begin position="38"/>
        <end position="68"/>
    </location>
</feature>
<evidence type="ECO:0000259" key="2">
    <source>
        <dbReference type="PROSITE" id="PS50853"/>
    </source>
</evidence>
<reference evidence="3" key="1">
    <citation type="submission" date="2019-02" db="EMBL/GenBank/DDBJ databases">
        <authorList>
            <person name="Gruber-Vodicka R. H."/>
            <person name="Seah K. B. B."/>
        </authorList>
    </citation>
    <scope>NUCLEOTIDE SEQUENCE</scope>
    <source>
        <strain evidence="3">BECK_BZ125</strain>
    </source>
</reference>